<evidence type="ECO:0000313" key="1">
    <source>
        <dbReference type="EMBL" id="GAA0858751.1"/>
    </source>
</evidence>
<evidence type="ECO:0000313" key="2">
    <source>
        <dbReference type="Proteomes" id="UP001501764"/>
    </source>
</evidence>
<accession>A0ABN1LPP3</accession>
<dbReference type="Proteomes" id="UP001501764">
    <property type="component" value="Unassembled WGS sequence"/>
</dbReference>
<comment type="caution">
    <text evidence="1">The sequence shown here is derived from an EMBL/GenBank/DDBJ whole genome shotgun (WGS) entry which is preliminary data.</text>
</comment>
<keyword evidence="2" id="KW-1185">Reference proteome</keyword>
<proteinExistence type="predicted"/>
<name>A0ABN1LPP3_9CLOT</name>
<gene>
    <name evidence="1" type="ORF">GCM10008916_17870</name>
</gene>
<dbReference type="EMBL" id="BAAACO010000001">
    <property type="protein sequence ID" value="GAA0858751.1"/>
    <property type="molecule type" value="Genomic_DNA"/>
</dbReference>
<reference evidence="1 2" key="1">
    <citation type="journal article" date="2019" name="Int. J. Syst. Evol. Microbiol.">
        <title>The Global Catalogue of Microorganisms (GCM) 10K type strain sequencing project: providing services to taxonomists for standard genome sequencing and annotation.</title>
        <authorList>
            <consortium name="The Broad Institute Genomics Platform"/>
            <consortium name="The Broad Institute Genome Sequencing Center for Infectious Disease"/>
            <person name="Wu L."/>
            <person name="Ma J."/>
        </authorList>
    </citation>
    <scope>NUCLEOTIDE SEQUENCE [LARGE SCALE GENOMIC DNA]</scope>
    <source>
        <strain evidence="1 2">JCM 6485</strain>
    </source>
</reference>
<organism evidence="1 2">
    <name type="scientific">Clostridium nitritogenes</name>
    <dbReference type="NCBI Taxonomy" id="83340"/>
    <lineage>
        <taxon>Bacteria</taxon>
        <taxon>Bacillati</taxon>
        <taxon>Bacillota</taxon>
        <taxon>Clostridia</taxon>
        <taxon>Eubacteriales</taxon>
        <taxon>Clostridiaceae</taxon>
        <taxon>Clostridium</taxon>
    </lineage>
</organism>
<sequence>MKAYKVIKKVLTSYHKKSKIKSKINDYIKLGLLLIRSGYTLVK</sequence>
<protein>
    <submittedName>
        <fullName evidence="1">Uncharacterized protein</fullName>
    </submittedName>
</protein>